<comment type="caution">
    <text evidence="2">The sequence shown here is derived from an EMBL/GenBank/DDBJ whole genome shotgun (WGS) entry which is preliminary data.</text>
</comment>
<dbReference type="Proteomes" id="UP000265520">
    <property type="component" value="Unassembled WGS sequence"/>
</dbReference>
<organism evidence="2 3">
    <name type="scientific">Trifolium medium</name>
    <dbReference type="NCBI Taxonomy" id="97028"/>
    <lineage>
        <taxon>Eukaryota</taxon>
        <taxon>Viridiplantae</taxon>
        <taxon>Streptophyta</taxon>
        <taxon>Embryophyta</taxon>
        <taxon>Tracheophyta</taxon>
        <taxon>Spermatophyta</taxon>
        <taxon>Magnoliopsida</taxon>
        <taxon>eudicotyledons</taxon>
        <taxon>Gunneridae</taxon>
        <taxon>Pentapetalae</taxon>
        <taxon>rosids</taxon>
        <taxon>fabids</taxon>
        <taxon>Fabales</taxon>
        <taxon>Fabaceae</taxon>
        <taxon>Papilionoideae</taxon>
        <taxon>50 kb inversion clade</taxon>
        <taxon>NPAAA clade</taxon>
        <taxon>Hologalegina</taxon>
        <taxon>IRL clade</taxon>
        <taxon>Trifolieae</taxon>
        <taxon>Trifolium</taxon>
    </lineage>
</organism>
<reference evidence="2 3" key="1">
    <citation type="journal article" date="2018" name="Front. Plant Sci.">
        <title>Red Clover (Trifolium pratense) and Zigzag Clover (T. medium) - A Picture of Genomic Similarities and Differences.</title>
        <authorList>
            <person name="Dluhosova J."/>
            <person name="Istvanek J."/>
            <person name="Nedelnik J."/>
            <person name="Repkova J."/>
        </authorList>
    </citation>
    <scope>NUCLEOTIDE SEQUENCE [LARGE SCALE GENOMIC DNA]</scope>
    <source>
        <strain evidence="3">cv. 10/8</strain>
        <tissue evidence="2">Leaf</tissue>
    </source>
</reference>
<dbReference type="AlphaFoldDB" id="A0A392V1Y2"/>
<dbReference type="EMBL" id="LXQA011009753">
    <property type="protein sequence ID" value="MCI81051.1"/>
    <property type="molecule type" value="Genomic_DNA"/>
</dbReference>
<evidence type="ECO:0000256" key="1">
    <source>
        <dbReference type="SAM" id="MobiDB-lite"/>
    </source>
</evidence>
<name>A0A392V1Y2_9FABA</name>
<protein>
    <submittedName>
        <fullName evidence="2">Uncharacterized protein</fullName>
    </submittedName>
</protein>
<feature type="non-terminal residue" evidence="2">
    <location>
        <position position="21"/>
    </location>
</feature>
<sequence>MDSWREAATGSDLWRDISPGE</sequence>
<evidence type="ECO:0000313" key="2">
    <source>
        <dbReference type="EMBL" id="MCI81051.1"/>
    </source>
</evidence>
<feature type="region of interest" description="Disordered" evidence="1">
    <location>
        <begin position="1"/>
        <end position="21"/>
    </location>
</feature>
<evidence type="ECO:0000313" key="3">
    <source>
        <dbReference type="Proteomes" id="UP000265520"/>
    </source>
</evidence>
<keyword evidence="3" id="KW-1185">Reference proteome</keyword>
<accession>A0A392V1Y2</accession>
<proteinExistence type="predicted"/>